<accession>A0A1J4N7L9</accession>
<keyword evidence="3" id="KW-0326">Glycosidase</keyword>
<dbReference type="PANTHER" id="PTHR10353:SF36">
    <property type="entry name" value="LP05116P"/>
    <property type="match status" value="1"/>
</dbReference>
<dbReference type="InterPro" id="IPR017853">
    <property type="entry name" value="GH"/>
</dbReference>
<comment type="caution">
    <text evidence="6">The sequence shown here is derived from an EMBL/GenBank/DDBJ whole genome shotgun (WGS) entry which is preliminary data.</text>
</comment>
<dbReference type="Proteomes" id="UP000033772">
    <property type="component" value="Unassembled WGS sequence"/>
</dbReference>
<name>A0A1J4N7L9_9ACTN</name>
<dbReference type="GO" id="GO:0008422">
    <property type="term" value="F:beta-glucosidase activity"/>
    <property type="evidence" value="ECO:0007669"/>
    <property type="project" value="TreeGrafter"/>
</dbReference>
<dbReference type="Gene3D" id="3.20.20.80">
    <property type="entry name" value="Glycosidases"/>
    <property type="match status" value="1"/>
</dbReference>
<dbReference type="InterPro" id="IPR001360">
    <property type="entry name" value="Glyco_hydro_1"/>
</dbReference>
<evidence type="ECO:0000256" key="1">
    <source>
        <dbReference type="ARBA" id="ARBA00010838"/>
    </source>
</evidence>
<sequence length="448" mass="47785">MPGNFSWPEAGGTFRESGGSSADLGSHSHDCAVAFPKFPTGFVFGTADATRPGGEQDVALLKRLGAPGYRFAVSWRELQPGGRGVFDPEARARYDRLVDELLEAGLRPSATLYAGELPEPLAADGGWLNRATVDAFGVYAEMVADLIGDRIPEWVPVQDPNVAGYLGYGLGTIAPGRRAGWGVVAAMHHLLLAHGRGVQVLRAAGAGSVGCANHHEPIWPLSEDPADVGAAKLIDLAWNAVPLEAMLMGRYPRDLAGLADEVVMPGDMAVIRSPLDFYGVNFFAPQRIGASAEGDDIPFRMVPLVGYPATDTGWGVVPTALREWLIITRSRYRAAMPPIVVTECGAAYDAPVVDGEVDDQARIDYLEAHLEAVSAAIERGVDVRGFYAYTLLDRDGWEAPFTGKDWEDGVGGKYGLVHVDAAGVRTPKRSFGWYADMVAAHAEGAPTG</sequence>
<protein>
    <submittedName>
        <fullName evidence="6">Beta-glucosidase</fullName>
    </submittedName>
</protein>
<evidence type="ECO:0000313" key="6">
    <source>
        <dbReference type="EMBL" id="OIJ26473.1"/>
    </source>
</evidence>
<dbReference type="OrthoDB" id="9803892at2"/>
<evidence type="ECO:0000256" key="3">
    <source>
        <dbReference type="ARBA" id="ARBA00023295"/>
    </source>
</evidence>
<proteinExistence type="inferred from homology"/>
<comment type="similarity">
    <text evidence="1 4">Belongs to the glycosyl hydrolase 1 family.</text>
</comment>
<evidence type="ECO:0000256" key="4">
    <source>
        <dbReference type="RuleBase" id="RU003690"/>
    </source>
</evidence>
<feature type="region of interest" description="Disordered" evidence="5">
    <location>
        <begin position="1"/>
        <end position="22"/>
    </location>
</feature>
<dbReference type="GO" id="GO:0005829">
    <property type="term" value="C:cytosol"/>
    <property type="evidence" value="ECO:0007669"/>
    <property type="project" value="TreeGrafter"/>
</dbReference>
<evidence type="ECO:0000313" key="7">
    <source>
        <dbReference type="Proteomes" id="UP000033772"/>
    </source>
</evidence>
<gene>
    <name evidence="6" type="ORF">UG56_012185</name>
</gene>
<keyword evidence="2" id="KW-0378">Hydrolase</keyword>
<dbReference type="PRINTS" id="PR00131">
    <property type="entry name" value="GLHYDRLASE1"/>
</dbReference>
<keyword evidence="7" id="KW-1185">Reference proteome</keyword>
<dbReference type="PANTHER" id="PTHR10353">
    <property type="entry name" value="GLYCOSYL HYDROLASE"/>
    <property type="match status" value="1"/>
</dbReference>
<dbReference type="STRING" id="1844.UG56_012185"/>
<dbReference type="SUPFAM" id="SSF51445">
    <property type="entry name" value="(Trans)glycosidases"/>
    <property type="match status" value="1"/>
</dbReference>
<dbReference type="EMBL" id="JZDQ02000015">
    <property type="protein sequence ID" value="OIJ26473.1"/>
    <property type="molecule type" value="Genomic_DNA"/>
</dbReference>
<reference evidence="6" key="1">
    <citation type="submission" date="2016-10" db="EMBL/GenBank/DDBJ databases">
        <title>Draft Genome Sequence of Nocardioides luteus Strain BAFB, an Alkane-Degrading Bacterium Isolated from JP-7 Polluted Soil.</title>
        <authorList>
            <person name="Brown L."/>
            <person name="Ruiz O.N."/>
            <person name="Gunasekera T."/>
        </authorList>
    </citation>
    <scope>NUCLEOTIDE SEQUENCE [LARGE SCALE GENOMIC DNA]</scope>
    <source>
        <strain evidence="6">BAFB</strain>
    </source>
</reference>
<dbReference type="GO" id="GO:0016052">
    <property type="term" value="P:carbohydrate catabolic process"/>
    <property type="evidence" value="ECO:0007669"/>
    <property type="project" value="TreeGrafter"/>
</dbReference>
<organism evidence="6 7">
    <name type="scientific">Nocardioides luteus</name>
    <dbReference type="NCBI Taxonomy" id="1844"/>
    <lineage>
        <taxon>Bacteria</taxon>
        <taxon>Bacillati</taxon>
        <taxon>Actinomycetota</taxon>
        <taxon>Actinomycetes</taxon>
        <taxon>Propionibacteriales</taxon>
        <taxon>Nocardioidaceae</taxon>
        <taxon>Nocardioides</taxon>
    </lineage>
</organism>
<dbReference type="AlphaFoldDB" id="A0A1J4N7L9"/>
<evidence type="ECO:0000256" key="5">
    <source>
        <dbReference type="SAM" id="MobiDB-lite"/>
    </source>
</evidence>
<evidence type="ECO:0000256" key="2">
    <source>
        <dbReference type="ARBA" id="ARBA00022801"/>
    </source>
</evidence>
<dbReference type="Pfam" id="PF00232">
    <property type="entry name" value="Glyco_hydro_1"/>
    <property type="match status" value="1"/>
</dbReference>